<dbReference type="PANTHER" id="PTHR33751:SF9">
    <property type="entry name" value="CYTOCHROME C4"/>
    <property type="match status" value="1"/>
</dbReference>
<dbReference type="InterPro" id="IPR036909">
    <property type="entry name" value="Cyt_c-like_dom_sf"/>
</dbReference>
<keyword evidence="5 6" id="KW-0408">Iron</keyword>
<keyword evidence="4" id="KW-0249">Electron transport</keyword>
<accession>A0ABZ1CGQ9</accession>
<evidence type="ECO:0000259" key="8">
    <source>
        <dbReference type="PROSITE" id="PS51007"/>
    </source>
</evidence>
<dbReference type="RefSeq" id="WP_324779082.1">
    <property type="nucleotide sequence ID" value="NZ_CP141769.1"/>
</dbReference>
<evidence type="ECO:0000313" key="9">
    <source>
        <dbReference type="EMBL" id="WRS38551.1"/>
    </source>
</evidence>
<sequence>MKTMLLIAATVALAVSLPLHAEGNYDAGKAKSTTCAGCHGPDGNSTVTSFPRLAGQHRDYLVQALHEYQAGKRTNPIMGAQAKTLSATDIDDLATYFSEQKGLTLKY</sequence>
<dbReference type="PROSITE" id="PS51007">
    <property type="entry name" value="CYTC"/>
    <property type="match status" value="1"/>
</dbReference>
<evidence type="ECO:0000313" key="10">
    <source>
        <dbReference type="Proteomes" id="UP001334732"/>
    </source>
</evidence>
<dbReference type="InterPro" id="IPR009056">
    <property type="entry name" value="Cyt_c-like_dom"/>
</dbReference>
<keyword evidence="7" id="KW-0732">Signal</keyword>
<organism evidence="9 10">
    <name type="scientific">Thiobacillus sedimenti</name>
    <dbReference type="NCBI Taxonomy" id="3110231"/>
    <lineage>
        <taxon>Bacteria</taxon>
        <taxon>Pseudomonadati</taxon>
        <taxon>Pseudomonadota</taxon>
        <taxon>Betaproteobacteria</taxon>
        <taxon>Nitrosomonadales</taxon>
        <taxon>Thiobacillaceae</taxon>
        <taxon>Thiobacillus</taxon>
    </lineage>
</organism>
<evidence type="ECO:0000256" key="2">
    <source>
        <dbReference type="ARBA" id="ARBA00022617"/>
    </source>
</evidence>
<dbReference type="EMBL" id="CP141769">
    <property type="protein sequence ID" value="WRS38551.1"/>
    <property type="molecule type" value="Genomic_DNA"/>
</dbReference>
<evidence type="ECO:0000256" key="6">
    <source>
        <dbReference type="PROSITE-ProRule" id="PRU00433"/>
    </source>
</evidence>
<keyword evidence="1" id="KW-0813">Transport</keyword>
<feature type="signal peptide" evidence="7">
    <location>
        <begin position="1"/>
        <end position="21"/>
    </location>
</feature>
<reference evidence="9 10" key="1">
    <citation type="submission" date="2023-12" db="EMBL/GenBank/DDBJ databases">
        <title>Thiobacillus sedimentum sp. nov., a chemolithoautotrophic sulfur-oxidizing bacterium isolated from freshwater sediment.</title>
        <authorList>
            <person name="Luo J."/>
            <person name="Dai C."/>
        </authorList>
    </citation>
    <scope>NUCLEOTIDE SEQUENCE [LARGE SCALE GENOMIC DNA]</scope>
    <source>
        <strain evidence="9 10">SCUT-2</strain>
    </source>
</reference>
<dbReference type="Gene3D" id="1.10.760.10">
    <property type="entry name" value="Cytochrome c-like domain"/>
    <property type="match status" value="1"/>
</dbReference>
<proteinExistence type="predicted"/>
<evidence type="ECO:0000256" key="7">
    <source>
        <dbReference type="SAM" id="SignalP"/>
    </source>
</evidence>
<evidence type="ECO:0000256" key="5">
    <source>
        <dbReference type="ARBA" id="ARBA00023004"/>
    </source>
</evidence>
<dbReference type="Pfam" id="PF00034">
    <property type="entry name" value="Cytochrom_C"/>
    <property type="match status" value="1"/>
</dbReference>
<dbReference type="InterPro" id="IPR050597">
    <property type="entry name" value="Cytochrome_c_Oxidase_Subunit"/>
</dbReference>
<keyword evidence="2 6" id="KW-0349">Heme</keyword>
<evidence type="ECO:0000256" key="1">
    <source>
        <dbReference type="ARBA" id="ARBA00022448"/>
    </source>
</evidence>
<dbReference type="Proteomes" id="UP001334732">
    <property type="component" value="Chromosome"/>
</dbReference>
<dbReference type="SUPFAM" id="SSF46626">
    <property type="entry name" value="Cytochrome c"/>
    <property type="match status" value="1"/>
</dbReference>
<evidence type="ECO:0000256" key="4">
    <source>
        <dbReference type="ARBA" id="ARBA00022982"/>
    </source>
</evidence>
<keyword evidence="10" id="KW-1185">Reference proteome</keyword>
<gene>
    <name evidence="9" type="ORF">VA613_11115</name>
</gene>
<name>A0ABZ1CGQ9_9PROT</name>
<feature type="chain" id="PRO_5045584928" evidence="7">
    <location>
        <begin position="22"/>
        <end position="107"/>
    </location>
</feature>
<feature type="domain" description="Cytochrome c" evidence="8">
    <location>
        <begin position="23"/>
        <end position="101"/>
    </location>
</feature>
<dbReference type="PANTHER" id="PTHR33751">
    <property type="entry name" value="CBB3-TYPE CYTOCHROME C OXIDASE SUBUNIT FIXP"/>
    <property type="match status" value="1"/>
</dbReference>
<evidence type="ECO:0000256" key="3">
    <source>
        <dbReference type="ARBA" id="ARBA00022723"/>
    </source>
</evidence>
<protein>
    <submittedName>
        <fullName evidence="9">Cytochrome c</fullName>
    </submittedName>
</protein>
<keyword evidence="3 6" id="KW-0479">Metal-binding</keyword>